<dbReference type="RefSeq" id="WP_223094126.1">
    <property type="nucleotide sequence ID" value="NZ_CP061913.1"/>
</dbReference>
<sequence>MDLIASADVAADNILDYSVTPAAQSYVIGEHIVRIPRCRVLAVACLSDVRPPAYPFPQVPSAPGHYSVAAHSFVGFRHGGTGAWEYAAGSRAEHDDCTAVSFRVYVGQGWAGVNGLIFQTGPVLPRYATATLEHYRLVFDAITGAIRFTLTVSRTEDAEDADLDVDGYALAAAREIAPDGVQLRVRPLERPLPAGRHYRVDTASGAVVEVVPREPKGR</sequence>
<proteinExistence type="predicted"/>
<comment type="caution">
    <text evidence="1">The sequence shown here is derived from an EMBL/GenBank/DDBJ whole genome shotgun (WGS) entry which is preliminary data.</text>
</comment>
<name>A0ABV5MIR4_9ACTN</name>
<dbReference type="EMBL" id="JBHMCA010000060">
    <property type="protein sequence ID" value="MFB9448759.1"/>
    <property type="molecule type" value="Genomic_DNA"/>
</dbReference>
<evidence type="ECO:0000313" key="1">
    <source>
        <dbReference type="EMBL" id="MFB9448759.1"/>
    </source>
</evidence>
<gene>
    <name evidence="1" type="ORF">ACFFTR_37220</name>
</gene>
<accession>A0ABV5MIR4</accession>
<reference evidence="1 2" key="1">
    <citation type="submission" date="2024-09" db="EMBL/GenBank/DDBJ databases">
        <authorList>
            <person name="Sun Q."/>
            <person name="Mori K."/>
        </authorList>
    </citation>
    <scope>NUCLEOTIDE SEQUENCE [LARGE SCALE GENOMIC DNA]</scope>
    <source>
        <strain evidence="1 2">JCM 3307</strain>
    </source>
</reference>
<organism evidence="1 2">
    <name type="scientific">Dactylosporangium vinaceum</name>
    <dbReference type="NCBI Taxonomy" id="53362"/>
    <lineage>
        <taxon>Bacteria</taxon>
        <taxon>Bacillati</taxon>
        <taxon>Actinomycetota</taxon>
        <taxon>Actinomycetes</taxon>
        <taxon>Micromonosporales</taxon>
        <taxon>Micromonosporaceae</taxon>
        <taxon>Dactylosporangium</taxon>
    </lineage>
</organism>
<protein>
    <submittedName>
        <fullName evidence="1">Uncharacterized protein</fullName>
    </submittedName>
</protein>
<dbReference type="Proteomes" id="UP001589608">
    <property type="component" value="Unassembled WGS sequence"/>
</dbReference>
<evidence type="ECO:0000313" key="2">
    <source>
        <dbReference type="Proteomes" id="UP001589608"/>
    </source>
</evidence>
<keyword evidence="2" id="KW-1185">Reference proteome</keyword>